<evidence type="ECO:0000256" key="1">
    <source>
        <dbReference type="SAM" id="MobiDB-lite"/>
    </source>
</evidence>
<evidence type="ECO:0000313" key="3">
    <source>
        <dbReference type="Proteomes" id="UP001314229"/>
    </source>
</evidence>
<dbReference type="EMBL" id="CAWUFR010000002">
    <property type="protein sequence ID" value="CAK6949943.1"/>
    <property type="molecule type" value="Genomic_DNA"/>
</dbReference>
<dbReference type="Proteomes" id="UP001314229">
    <property type="component" value="Unassembled WGS sequence"/>
</dbReference>
<feature type="compositionally biased region" description="Basic and acidic residues" evidence="1">
    <location>
        <begin position="96"/>
        <end position="114"/>
    </location>
</feature>
<sequence length="126" mass="13941">MSWSVQFAVSVQEDTPVMHVDVCGLEAGSQRMSPNREQEERVSVQQCARKGIKKKSSGSLCMKCGICGVAYALSLCAGVVKQGQEWRRRRARASKVKIEKRRDSDEGRKTGSEAEAVSHVDMCLHV</sequence>
<dbReference type="AlphaFoldDB" id="A0AAV1MSE2"/>
<organism evidence="2 3">
    <name type="scientific">Scomber scombrus</name>
    <name type="common">Atlantic mackerel</name>
    <name type="synonym">Scomber vernalis</name>
    <dbReference type="NCBI Taxonomy" id="13677"/>
    <lineage>
        <taxon>Eukaryota</taxon>
        <taxon>Metazoa</taxon>
        <taxon>Chordata</taxon>
        <taxon>Craniata</taxon>
        <taxon>Vertebrata</taxon>
        <taxon>Euteleostomi</taxon>
        <taxon>Actinopterygii</taxon>
        <taxon>Neopterygii</taxon>
        <taxon>Teleostei</taxon>
        <taxon>Neoteleostei</taxon>
        <taxon>Acanthomorphata</taxon>
        <taxon>Pelagiaria</taxon>
        <taxon>Scombriformes</taxon>
        <taxon>Scombridae</taxon>
        <taxon>Scomber</taxon>
    </lineage>
</organism>
<accession>A0AAV1MSE2</accession>
<proteinExistence type="predicted"/>
<protein>
    <submittedName>
        <fullName evidence="2">Uncharacterized protein</fullName>
    </submittedName>
</protein>
<comment type="caution">
    <text evidence="2">The sequence shown here is derived from an EMBL/GenBank/DDBJ whole genome shotgun (WGS) entry which is preliminary data.</text>
</comment>
<feature type="region of interest" description="Disordered" evidence="1">
    <location>
        <begin position="90"/>
        <end position="114"/>
    </location>
</feature>
<reference evidence="2 3" key="1">
    <citation type="submission" date="2024-01" db="EMBL/GenBank/DDBJ databases">
        <authorList>
            <person name="Alioto T."/>
            <person name="Alioto T."/>
            <person name="Gomez Garrido J."/>
        </authorList>
    </citation>
    <scope>NUCLEOTIDE SEQUENCE [LARGE SCALE GENOMIC DNA]</scope>
</reference>
<gene>
    <name evidence="2" type="ORF">FSCOSCO3_A010880</name>
</gene>
<evidence type="ECO:0000313" key="2">
    <source>
        <dbReference type="EMBL" id="CAK6949943.1"/>
    </source>
</evidence>
<keyword evidence="3" id="KW-1185">Reference proteome</keyword>
<name>A0AAV1MSE2_SCOSC</name>